<keyword evidence="1" id="KW-0812">Transmembrane</keyword>
<reference evidence="2" key="1">
    <citation type="submission" date="2016-10" db="EMBL/GenBank/DDBJ databases">
        <authorList>
            <person name="de Groot N.N."/>
        </authorList>
    </citation>
    <scope>NUCLEOTIDE SEQUENCE</scope>
</reference>
<keyword evidence="1" id="KW-0472">Membrane</keyword>
<evidence type="ECO:0000313" key="2">
    <source>
        <dbReference type="EMBL" id="SFV69707.1"/>
    </source>
</evidence>
<gene>
    <name evidence="2" type="ORF">MNB_SV-3-579</name>
</gene>
<protein>
    <recommendedName>
        <fullName evidence="3">Type 4 fimbrial biogenesis protein PilX N-terminal domain-containing protein</fullName>
    </recommendedName>
</protein>
<dbReference type="AlphaFoldDB" id="A0A1W1CVG6"/>
<feature type="transmembrane region" description="Helical" evidence="1">
    <location>
        <begin position="12"/>
        <end position="32"/>
    </location>
</feature>
<evidence type="ECO:0008006" key="3">
    <source>
        <dbReference type="Google" id="ProtNLM"/>
    </source>
</evidence>
<sequence>MKHIKTRNGFSIITAIFLIVLMSTVAIFVTNLSGKIVKSTTLQYQHEQAELYAKSYTEFAVMAVMGHDRSSDCLKTINGTIGSYAIRTHIAYIGPASVIGNCAANRQLSTDVTTSSTPLTVIIDSYVDYKDLDDNNHTYTVHRRTVQKI</sequence>
<dbReference type="EMBL" id="FPHI01000044">
    <property type="protein sequence ID" value="SFV69707.1"/>
    <property type="molecule type" value="Genomic_DNA"/>
</dbReference>
<keyword evidence="1" id="KW-1133">Transmembrane helix</keyword>
<organism evidence="2">
    <name type="scientific">hydrothermal vent metagenome</name>
    <dbReference type="NCBI Taxonomy" id="652676"/>
    <lineage>
        <taxon>unclassified sequences</taxon>
        <taxon>metagenomes</taxon>
        <taxon>ecological metagenomes</taxon>
    </lineage>
</organism>
<accession>A0A1W1CVG6</accession>
<name>A0A1W1CVG6_9ZZZZ</name>
<evidence type="ECO:0000256" key="1">
    <source>
        <dbReference type="SAM" id="Phobius"/>
    </source>
</evidence>
<proteinExistence type="predicted"/>